<name>A0A1G4BSP4_9PEZI</name>
<feature type="domain" description="AMP-dependent synthetase/ligase" evidence="3">
    <location>
        <begin position="41"/>
        <end position="133"/>
    </location>
</feature>
<dbReference type="Gene3D" id="3.40.50.12780">
    <property type="entry name" value="N-terminal domain of ligase-like"/>
    <property type="match status" value="1"/>
</dbReference>
<evidence type="ECO:0000259" key="3">
    <source>
        <dbReference type="Pfam" id="PF00501"/>
    </source>
</evidence>
<dbReference type="Gene3D" id="3.30.300.30">
    <property type="match status" value="1"/>
</dbReference>
<gene>
    <name evidence="5" type="ORF">CORC01_00616</name>
</gene>
<dbReference type="Gene3D" id="3.40.50.980">
    <property type="match status" value="1"/>
</dbReference>
<dbReference type="SUPFAM" id="SSF56801">
    <property type="entry name" value="Acetyl-CoA synthetase-like"/>
    <property type="match status" value="1"/>
</dbReference>
<accession>A0A1G4BSP4</accession>
<dbReference type="STRING" id="1209926.A0A1G4BSP4"/>
<proteinExistence type="inferred from homology"/>
<keyword evidence="2" id="KW-0436">Ligase</keyword>
<dbReference type="InterPro" id="IPR042099">
    <property type="entry name" value="ANL_N_sf"/>
</dbReference>
<feature type="domain" description="AMP-binding enzyme C-terminal" evidence="4">
    <location>
        <begin position="292"/>
        <end position="378"/>
    </location>
</feature>
<dbReference type="InterPro" id="IPR025110">
    <property type="entry name" value="AMP-bd_C"/>
</dbReference>
<comment type="similarity">
    <text evidence="1">Belongs to the ATP-dependent AMP-binding enzyme family.</text>
</comment>
<dbReference type="AlphaFoldDB" id="A0A1G4BSP4"/>
<dbReference type="GO" id="GO:0016405">
    <property type="term" value="F:CoA-ligase activity"/>
    <property type="evidence" value="ECO:0007669"/>
    <property type="project" value="TreeGrafter"/>
</dbReference>
<dbReference type="Pfam" id="PF00501">
    <property type="entry name" value="AMP-binding"/>
    <property type="match status" value="1"/>
</dbReference>
<evidence type="ECO:0000256" key="1">
    <source>
        <dbReference type="ARBA" id="ARBA00006432"/>
    </source>
</evidence>
<organism evidence="5 6">
    <name type="scientific">Colletotrichum orchidophilum</name>
    <dbReference type="NCBI Taxonomy" id="1209926"/>
    <lineage>
        <taxon>Eukaryota</taxon>
        <taxon>Fungi</taxon>
        <taxon>Dikarya</taxon>
        <taxon>Ascomycota</taxon>
        <taxon>Pezizomycotina</taxon>
        <taxon>Sordariomycetes</taxon>
        <taxon>Hypocreomycetidae</taxon>
        <taxon>Glomerellales</taxon>
        <taxon>Glomerellaceae</taxon>
        <taxon>Colletotrichum</taxon>
    </lineage>
</organism>
<dbReference type="InterPro" id="IPR045851">
    <property type="entry name" value="AMP-bd_C_sf"/>
</dbReference>
<dbReference type="OrthoDB" id="1898221at2759"/>
<evidence type="ECO:0000313" key="6">
    <source>
        <dbReference type="Proteomes" id="UP000176998"/>
    </source>
</evidence>
<evidence type="ECO:0000259" key="4">
    <source>
        <dbReference type="Pfam" id="PF13193"/>
    </source>
</evidence>
<dbReference type="InterPro" id="IPR000873">
    <property type="entry name" value="AMP-dep_synth/lig_dom"/>
</dbReference>
<comment type="caution">
    <text evidence="5">The sequence shown here is derived from an EMBL/GenBank/DDBJ whole genome shotgun (WGS) entry which is preliminary data.</text>
</comment>
<dbReference type="EMBL" id="MJBS01000003">
    <property type="protein sequence ID" value="OHF04277.1"/>
    <property type="molecule type" value="Genomic_DNA"/>
</dbReference>
<evidence type="ECO:0000313" key="5">
    <source>
        <dbReference type="EMBL" id="OHF04277.1"/>
    </source>
</evidence>
<dbReference type="RefSeq" id="XP_022481412.1">
    <property type="nucleotide sequence ID" value="XM_022612273.1"/>
</dbReference>
<dbReference type="Pfam" id="PF13193">
    <property type="entry name" value="AMP-binding_C"/>
    <property type="match status" value="1"/>
</dbReference>
<evidence type="ECO:0000256" key="2">
    <source>
        <dbReference type="ARBA" id="ARBA00022598"/>
    </source>
</evidence>
<dbReference type="Proteomes" id="UP000176998">
    <property type="component" value="Unassembled WGS sequence"/>
</dbReference>
<protein>
    <submittedName>
        <fullName evidence="5">AMP-binding enzyme</fullName>
    </submittedName>
</protein>
<reference evidence="5 6" key="1">
    <citation type="submission" date="2016-09" db="EMBL/GenBank/DDBJ databases">
        <authorList>
            <person name="Capua I."/>
            <person name="De Benedictis P."/>
            <person name="Joannis T."/>
            <person name="Lombin L.H."/>
            <person name="Cattoli G."/>
        </authorList>
    </citation>
    <scope>NUCLEOTIDE SEQUENCE [LARGE SCALE GENOMIC DNA]</scope>
    <source>
        <strain evidence="5 6">IMI 309357</strain>
    </source>
</reference>
<dbReference type="PANTHER" id="PTHR24096">
    <property type="entry name" value="LONG-CHAIN-FATTY-ACID--COA LIGASE"/>
    <property type="match status" value="1"/>
</dbReference>
<sequence length="404" mass="44746">MTMRTYASKSIDVPRHRNLTELIHTNASSIPESHVIAADSLTNRSITLGELRSHVGRIAKGLADKPSPPDQARWVIVLPNCFEFLEVFHAILWTGGVVCPVNHALKATEIGHGIAVSRPQFVVAYSSISGTIQEAVDMAARELLAVHTTLARHIKTTGLNTPLIQNHRETKGVELTHYNFVASVMQLIALDPKGQMFNSANRTVIFTPWAHIAMTAALLFLEFGRLVGSAQANMFQGVPSMVLRLTKSDLTERYDFSKAQVINIGGTLPNPVQLSRPLSRAPWRLIQMISMELEQIVNSHPLVRESGVGALWDESQLTEVPTAWVVFQEHDGSNLKRGEIVGALKEIQKAVDEQVSGYKKLRGGLWVVDKLLRNATGKILRRDLVRATEGLCYSEEGNKFWAKL</sequence>
<dbReference type="PANTHER" id="PTHR24096:SF149">
    <property type="entry name" value="AMP-BINDING DOMAIN-CONTAINING PROTEIN-RELATED"/>
    <property type="match status" value="1"/>
</dbReference>
<dbReference type="GeneID" id="34553783"/>
<keyword evidence="6" id="KW-1185">Reference proteome</keyword>